<dbReference type="Pfam" id="PF14431">
    <property type="entry name" value="YwqJ-deaminase"/>
    <property type="match status" value="1"/>
</dbReference>
<dbReference type="Proteomes" id="UP000249340">
    <property type="component" value="Chromosome"/>
</dbReference>
<accession>A0A345SZK7</accession>
<keyword evidence="3" id="KW-1185">Reference proteome</keyword>
<proteinExistence type="predicted"/>
<sequence length="194" mass="20411">MPLGPAQREGGETLTIGERTPAAAGPPLATSSARPDDPDPAGPRPPAATPLLRHHRDSLLPAVAAALSVRGATHTHPGYKDDPLPALHPLVAAFLDGLPLESRERFTGRCPEAVLLSQYLTVAEANRSRRASRKPLGLSEARKALKGAKLTTVRIREEGDPAHGTHQPPCRSCEPMLDHFGVRSVAVAPPADAG</sequence>
<gene>
    <name evidence="2" type="ORF">C7M71_018835</name>
</gene>
<dbReference type="EMBL" id="CP031264">
    <property type="protein sequence ID" value="AXI79162.1"/>
    <property type="molecule type" value="Genomic_DNA"/>
</dbReference>
<evidence type="ECO:0000313" key="3">
    <source>
        <dbReference type="Proteomes" id="UP000249340"/>
    </source>
</evidence>
<organism evidence="2 3">
    <name type="scientific">Peterkaempfera bronchialis</name>
    <dbReference type="NCBI Taxonomy" id="2126346"/>
    <lineage>
        <taxon>Bacteria</taxon>
        <taxon>Bacillati</taxon>
        <taxon>Actinomycetota</taxon>
        <taxon>Actinomycetes</taxon>
        <taxon>Kitasatosporales</taxon>
        <taxon>Streptomycetaceae</taxon>
        <taxon>Peterkaempfera</taxon>
    </lineage>
</organism>
<name>A0A345SZK7_9ACTN</name>
<dbReference type="OrthoDB" id="3872283at2"/>
<reference evidence="3" key="1">
    <citation type="submission" date="2018-07" db="EMBL/GenBank/DDBJ databases">
        <title>Streptacidiphilus bronchialis DSM 106435 chromosome.</title>
        <authorList>
            <person name="Batra D."/>
            <person name="Gulvik C.A."/>
        </authorList>
    </citation>
    <scope>NUCLEOTIDE SEQUENCE [LARGE SCALE GENOMIC DNA]</scope>
    <source>
        <strain evidence="3">DSM 106435</strain>
    </source>
</reference>
<protein>
    <submittedName>
        <fullName evidence="2">Deaminase</fullName>
    </submittedName>
</protein>
<evidence type="ECO:0000313" key="2">
    <source>
        <dbReference type="EMBL" id="AXI79162.1"/>
    </source>
</evidence>
<dbReference type="KEGG" id="stri:C7M71_018835"/>
<dbReference type="AlphaFoldDB" id="A0A345SZK7"/>
<feature type="region of interest" description="Disordered" evidence="1">
    <location>
        <begin position="1"/>
        <end position="55"/>
    </location>
</feature>
<dbReference type="InterPro" id="IPR025968">
    <property type="entry name" value="YwqJ_deaminase"/>
</dbReference>
<evidence type="ECO:0000256" key="1">
    <source>
        <dbReference type="SAM" id="MobiDB-lite"/>
    </source>
</evidence>